<dbReference type="RefSeq" id="WP_344412811.1">
    <property type="nucleotide sequence ID" value="NZ_BAAANN010000002.1"/>
</dbReference>
<comment type="caution">
    <text evidence="2">The sequence shown here is derived from an EMBL/GenBank/DDBJ whole genome shotgun (WGS) entry which is preliminary data.</text>
</comment>
<dbReference type="SUPFAM" id="SSF51445">
    <property type="entry name" value="(Trans)glycosidases"/>
    <property type="match status" value="1"/>
</dbReference>
<dbReference type="InterPro" id="IPR002053">
    <property type="entry name" value="Glyco_hydro_25"/>
</dbReference>
<dbReference type="PROSITE" id="PS51904">
    <property type="entry name" value="GLYCOSYL_HYDROL_F25_2"/>
    <property type="match status" value="1"/>
</dbReference>
<organism evidence="2 3">
    <name type="scientific">Amycolatopsis minnesotensis</name>
    <dbReference type="NCBI Taxonomy" id="337894"/>
    <lineage>
        <taxon>Bacteria</taxon>
        <taxon>Bacillati</taxon>
        <taxon>Actinomycetota</taxon>
        <taxon>Actinomycetes</taxon>
        <taxon>Pseudonocardiales</taxon>
        <taxon>Pseudonocardiaceae</taxon>
        <taxon>Amycolatopsis</taxon>
    </lineage>
</organism>
<protein>
    <recommendedName>
        <fullName evidence="4">Lysozyme</fullName>
    </recommendedName>
</protein>
<keyword evidence="3" id="KW-1185">Reference proteome</keyword>
<evidence type="ECO:0000313" key="3">
    <source>
        <dbReference type="Proteomes" id="UP001501116"/>
    </source>
</evidence>
<evidence type="ECO:0000313" key="2">
    <source>
        <dbReference type="EMBL" id="GAA1940469.1"/>
    </source>
</evidence>
<name>A0ABN2Q3A8_9PSEU</name>
<dbReference type="Proteomes" id="UP001501116">
    <property type="component" value="Unassembled WGS sequence"/>
</dbReference>
<dbReference type="PANTHER" id="PTHR34135:SF2">
    <property type="entry name" value="LYSOZYME"/>
    <property type="match status" value="1"/>
</dbReference>
<dbReference type="InterPro" id="IPR017853">
    <property type="entry name" value="GH"/>
</dbReference>
<proteinExistence type="inferred from homology"/>
<sequence length="314" mass="33794">MPKGIDVYTKYQRVKNWHAVRAAGYEYVYIKVSDGEQDRPDNGYAQGAKNATLRVGAYHYAQPGNPISQANRLITRAITLGATDLAPALDLEAPFIPSVSAASFASRFLTHVKARGFRPCLYANNSMLTSVLPAIRAAVPDVVVWVARYGAAPTVPYHLWQWSDRGQVPGIIAGSVDLNQGQIPLNNGVASLAPRKAFSDMATTQLQPTMLPNGNLRYHAPLALWDKVAGYYLAISGGWGGTDQFEVFIKKADGSYIGSSAEIPSGTFNKALKASLATDDTHWLGIPFGAQSISVEVDPGQNSVPSVALFTDPK</sequence>
<evidence type="ECO:0000256" key="1">
    <source>
        <dbReference type="ARBA" id="ARBA00010646"/>
    </source>
</evidence>
<accession>A0ABN2Q3A8</accession>
<dbReference type="Gene3D" id="3.20.20.80">
    <property type="entry name" value="Glycosidases"/>
    <property type="match status" value="1"/>
</dbReference>
<dbReference type="PANTHER" id="PTHR34135">
    <property type="entry name" value="LYSOZYME"/>
    <property type="match status" value="1"/>
</dbReference>
<evidence type="ECO:0008006" key="4">
    <source>
        <dbReference type="Google" id="ProtNLM"/>
    </source>
</evidence>
<dbReference type="CDD" id="cd00599">
    <property type="entry name" value="GH25_muramidase"/>
    <property type="match status" value="1"/>
</dbReference>
<reference evidence="2 3" key="1">
    <citation type="journal article" date="2019" name="Int. J. Syst. Evol. Microbiol.">
        <title>The Global Catalogue of Microorganisms (GCM) 10K type strain sequencing project: providing services to taxonomists for standard genome sequencing and annotation.</title>
        <authorList>
            <consortium name="The Broad Institute Genomics Platform"/>
            <consortium name="The Broad Institute Genome Sequencing Center for Infectious Disease"/>
            <person name="Wu L."/>
            <person name="Ma J."/>
        </authorList>
    </citation>
    <scope>NUCLEOTIDE SEQUENCE [LARGE SCALE GENOMIC DNA]</scope>
    <source>
        <strain evidence="2 3">JCM 14545</strain>
    </source>
</reference>
<dbReference type="EMBL" id="BAAANN010000002">
    <property type="protein sequence ID" value="GAA1940469.1"/>
    <property type="molecule type" value="Genomic_DNA"/>
</dbReference>
<gene>
    <name evidence="2" type="ORF">GCM10009754_04620</name>
</gene>
<comment type="similarity">
    <text evidence="1">Belongs to the glycosyl hydrolase 25 family.</text>
</comment>
<dbReference type="Pfam" id="PF01183">
    <property type="entry name" value="Glyco_hydro_25"/>
    <property type="match status" value="1"/>
</dbReference>